<accession>A0A4Y8IR00</accession>
<gene>
    <name evidence="2" type="ORF">E3U55_06545</name>
</gene>
<comment type="caution">
    <text evidence="2">The sequence shown here is derived from an EMBL/GenBank/DDBJ whole genome shotgun (WGS) entry which is preliminary data.</text>
</comment>
<dbReference type="Pfam" id="PF13302">
    <property type="entry name" value="Acetyltransf_3"/>
    <property type="match status" value="1"/>
</dbReference>
<dbReference type="GO" id="GO:0016747">
    <property type="term" value="F:acyltransferase activity, transferring groups other than amino-acyl groups"/>
    <property type="evidence" value="ECO:0007669"/>
    <property type="project" value="InterPro"/>
</dbReference>
<dbReference type="InterPro" id="IPR051531">
    <property type="entry name" value="N-acetyltransferase"/>
</dbReference>
<feature type="domain" description="N-acetyltransferase" evidence="1">
    <location>
        <begin position="13"/>
        <end position="184"/>
    </location>
</feature>
<evidence type="ECO:0000313" key="3">
    <source>
        <dbReference type="Proteomes" id="UP000297975"/>
    </source>
</evidence>
<evidence type="ECO:0000313" key="2">
    <source>
        <dbReference type="EMBL" id="TFB22894.1"/>
    </source>
</evidence>
<evidence type="ECO:0000259" key="1">
    <source>
        <dbReference type="PROSITE" id="PS51186"/>
    </source>
</evidence>
<dbReference type="InterPro" id="IPR000182">
    <property type="entry name" value="GNAT_dom"/>
</dbReference>
<protein>
    <submittedName>
        <fullName evidence="2">N-acetyltransferase</fullName>
    </submittedName>
</protein>
<dbReference type="SUPFAM" id="SSF55729">
    <property type="entry name" value="Acyl-CoA N-acyltransferases (Nat)"/>
    <property type="match status" value="1"/>
</dbReference>
<dbReference type="OrthoDB" id="9798081at2"/>
<dbReference type="EMBL" id="SOPW01000005">
    <property type="protein sequence ID" value="TFB22894.1"/>
    <property type="molecule type" value="Genomic_DNA"/>
</dbReference>
<keyword evidence="2" id="KW-0808">Transferase</keyword>
<dbReference type="Gene3D" id="3.40.630.30">
    <property type="match status" value="1"/>
</dbReference>
<reference evidence="2 3" key="1">
    <citation type="submission" date="2019-03" db="EMBL/GenBank/DDBJ databases">
        <authorList>
            <person name="He R.-H."/>
        </authorList>
    </citation>
    <scope>NUCLEOTIDE SEQUENCE [LARGE SCALE GENOMIC DNA]</scope>
    <source>
        <strain evidence="3">SH 714</strain>
    </source>
</reference>
<dbReference type="Proteomes" id="UP000297975">
    <property type="component" value="Unassembled WGS sequence"/>
</dbReference>
<dbReference type="InterPro" id="IPR016181">
    <property type="entry name" value="Acyl_CoA_acyltransferase"/>
</dbReference>
<proteinExistence type="predicted"/>
<dbReference type="PROSITE" id="PS51186">
    <property type="entry name" value="GNAT"/>
    <property type="match status" value="1"/>
</dbReference>
<sequence>MDISNLVIETERLILRPYIEEDYEKWYESYDQRKPSQYKYDEGRPKDLSGSTRSWFVKWIKGFEESAKQDKMYILAIFRKNDGANLGKVELVTILRMDYQWAMMGYSLHNQFWGQGYGTESVIAGRDAFFKHLDFHRIELHINPDNQPSLKLAERAGFQFECKRIDFSLENDEWVDYLIFYKNRD</sequence>
<name>A0A4Y8IR00_9BACI</name>
<dbReference type="RefSeq" id="WP_134339625.1">
    <property type="nucleotide sequence ID" value="NZ_SOPW01000005.1"/>
</dbReference>
<keyword evidence="3" id="KW-1185">Reference proteome</keyword>
<dbReference type="AlphaFoldDB" id="A0A4Y8IR00"/>
<dbReference type="PANTHER" id="PTHR43792">
    <property type="entry name" value="GNAT FAMILY, PUTATIVE (AFU_ORTHOLOGUE AFUA_3G00765)-RELATED-RELATED"/>
    <property type="match status" value="1"/>
</dbReference>
<organism evidence="2 3">
    <name type="scientific">Filobacillus milosensis</name>
    <dbReference type="NCBI Taxonomy" id="94137"/>
    <lineage>
        <taxon>Bacteria</taxon>
        <taxon>Bacillati</taxon>
        <taxon>Bacillota</taxon>
        <taxon>Bacilli</taxon>
        <taxon>Bacillales</taxon>
        <taxon>Bacillaceae</taxon>
        <taxon>Filobacillus</taxon>
    </lineage>
</organism>